<dbReference type="AlphaFoldDB" id="A0A0G1B8J7"/>
<reference evidence="1 2" key="1">
    <citation type="journal article" date="2015" name="Nature">
        <title>rRNA introns, odd ribosomes, and small enigmatic genomes across a large radiation of phyla.</title>
        <authorList>
            <person name="Brown C.T."/>
            <person name="Hug L.A."/>
            <person name="Thomas B.C."/>
            <person name="Sharon I."/>
            <person name="Castelle C.J."/>
            <person name="Singh A."/>
            <person name="Wilkins M.J."/>
            <person name="Williams K.H."/>
            <person name="Banfield J.F."/>
        </authorList>
    </citation>
    <scope>NUCLEOTIDE SEQUENCE [LARGE SCALE GENOMIC DNA]</scope>
</reference>
<sequence>PKEEKYFQKVSNILLVSNTRAIEAMKSKGESLKEKLGNLPGSFFPHLLRGLENAGGYK</sequence>
<proteinExistence type="predicted"/>
<organism evidence="1 2">
    <name type="scientific">Candidatus Collierbacteria bacterium GW2011_GWA2_42_17</name>
    <dbReference type="NCBI Taxonomy" id="1618378"/>
    <lineage>
        <taxon>Bacteria</taxon>
        <taxon>Candidatus Collieribacteriota</taxon>
    </lineage>
</organism>
<name>A0A0G1B8J7_9BACT</name>
<protein>
    <submittedName>
        <fullName evidence="1">Uncharacterized protein</fullName>
    </submittedName>
</protein>
<dbReference type="EMBL" id="LCDA01000008">
    <property type="protein sequence ID" value="KKS42636.1"/>
    <property type="molecule type" value="Genomic_DNA"/>
</dbReference>
<feature type="non-terminal residue" evidence="1">
    <location>
        <position position="1"/>
    </location>
</feature>
<evidence type="ECO:0000313" key="2">
    <source>
        <dbReference type="Proteomes" id="UP000033854"/>
    </source>
</evidence>
<comment type="caution">
    <text evidence="1">The sequence shown here is derived from an EMBL/GenBank/DDBJ whole genome shotgun (WGS) entry which is preliminary data.</text>
</comment>
<gene>
    <name evidence="1" type="ORF">UV06_C0008G0001</name>
</gene>
<accession>A0A0G1B8J7</accession>
<dbReference type="Proteomes" id="UP000033854">
    <property type="component" value="Unassembled WGS sequence"/>
</dbReference>
<evidence type="ECO:0000313" key="1">
    <source>
        <dbReference type="EMBL" id="KKS42636.1"/>
    </source>
</evidence>